<keyword evidence="1" id="KW-0732">Signal</keyword>
<evidence type="ECO:0000313" key="2">
    <source>
        <dbReference type="EMBL" id="MDQ0257717.1"/>
    </source>
</evidence>
<accession>A0ABU0A2K4</accession>
<protein>
    <submittedName>
        <fullName evidence="2">Uncharacterized protein</fullName>
    </submittedName>
</protein>
<dbReference type="RefSeq" id="WP_307331887.1">
    <property type="nucleotide sequence ID" value="NZ_JAUSUG010000033.1"/>
</dbReference>
<keyword evidence="3" id="KW-1185">Reference proteome</keyword>
<comment type="caution">
    <text evidence="2">The sequence shown here is derived from an EMBL/GenBank/DDBJ whole genome shotgun (WGS) entry which is preliminary data.</text>
</comment>
<dbReference type="EMBL" id="JAUSUG010000033">
    <property type="protein sequence ID" value="MDQ0257717.1"/>
    <property type="molecule type" value="Genomic_DNA"/>
</dbReference>
<proteinExistence type="predicted"/>
<evidence type="ECO:0000256" key="1">
    <source>
        <dbReference type="SAM" id="SignalP"/>
    </source>
</evidence>
<organism evidence="2 3">
    <name type="scientific">Evansella vedderi</name>
    <dbReference type="NCBI Taxonomy" id="38282"/>
    <lineage>
        <taxon>Bacteria</taxon>
        <taxon>Bacillati</taxon>
        <taxon>Bacillota</taxon>
        <taxon>Bacilli</taxon>
        <taxon>Bacillales</taxon>
        <taxon>Bacillaceae</taxon>
        <taxon>Evansella</taxon>
    </lineage>
</organism>
<feature type="chain" id="PRO_5046745194" evidence="1">
    <location>
        <begin position="22"/>
        <end position="43"/>
    </location>
</feature>
<sequence>MKSLLMLVAFIFLLGACSSNEEEGNLPEEMPEDFNFVLKYGYG</sequence>
<feature type="signal peptide" evidence="1">
    <location>
        <begin position="1"/>
        <end position="21"/>
    </location>
</feature>
<reference evidence="2 3" key="1">
    <citation type="submission" date="2023-07" db="EMBL/GenBank/DDBJ databases">
        <title>Genomic Encyclopedia of Type Strains, Phase IV (KMG-IV): sequencing the most valuable type-strain genomes for metagenomic binning, comparative biology and taxonomic classification.</title>
        <authorList>
            <person name="Goeker M."/>
        </authorList>
    </citation>
    <scope>NUCLEOTIDE SEQUENCE [LARGE SCALE GENOMIC DNA]</scope>
    <source>
        <strain evidence="2 3">DSM 9768</strain>
    </source>
</reference>
<dbReference type="PROSITE" id="PS51257">
    <property type="entry name" value="PROKAR_LIPOPROTEIN"/>
    <property type="match status" value="1"/>
</dbReference>
<gene>
    <name evidence="2" type="ORF">J2S74_005179</name>
</gene>
<dbReference type="Proteomes" id="UP001230005">
    <property type="component" value="Unassembled WGS sequence"/>
</dbReference>
<name>A0ABU0A2K4_9BACI</name>
<evidence type="ECO:0000313" key="3">
    <source>
        <dbReference type="Proteomes" id="UP001230005"/>
    </source>
</evidence>